<keyword evidence="2" id="KW-1185">Reference proteome</keyword>
<dbReference type="Gramene" id="LPERR06G14040.1">
    <property type="protein sequence ID" value="LPERR06G14040.1"/>
    <property type="gene ID" value="LPERR06G14040"/>
</dbReference>
<evidence type="ECO:0000313" key="1">
    <source>
        <dbReference type="EnsemblPlants" id="LPERR06G14040.1"/>
    </source>
</evidence>
<reference evidence="2" key="2">
    <citation type="submission" date="2013-12" db="EMBL/GenBank/DDBJ databases">
        <authorList>
            <person name="Yu Y."/>
            <person name="Lee S."/>
            <person name="de Baynast K."/>
            <person name="Wissotski M."/>
            <person name="Liu L."/>
            <person name="Talag J."/>
            <person name="Goicoechea J."/>
            <person name="Angelova A."/>
            <person name="Jetty R."/>
            <person name="Kudrna D."/>
            <person name="Golser W."/>
            <person name="Rivera L."/>
            <person name="Zhang J."/>
            <person name="Wing R."/>
        </authorList>
    </citation>
    <scope>NUCLEOTIDE SEQUENCE</scope>
</reference>
<evidence type="ECO:0000313" key="2">
    <source>
        <dbReference type="Proteomes" id="UP000032180"/>
    </source>
</evidence>
<accession>A0A0D9WQU9</accession>
<sequence>MEVDEYATHQVWKEVHTQQAMSIDDGAPRLADTSRNCKAARCKTMEDVYKDIFSCSYWSELGLTQIRSAQRCWCQRETK</sequence>
<dbReference type="EnsemblPlants" id="LPERR06G14040.1">
    <property type="protein sequence ID" value="LPERR06G14040.1"/>
    <property type="gene ID" value="LPERR06G14040"/>
</dbReference>
<organism evidence="1 2">
    <name type="scientific">Leersia perrieri</name>
    <dbReference type="NCBI Taxonomy" id="77586"/>
    <lineage>
        <taxon>Eukaryota</taxon>
        <taxon>Viridiplantae</taxon>
        <taxon>Streptophyta</taxon>
        <taxon>Embryophyta</taxon>
        <taxon>Tracheophyta</taxon>
        <taxon>Spermatophyta</taxon>
        <taxon>Magnoliopsida</taxon>
        <taxon>Liliopsida</taxon>
        <taxon>Poales</taxon>
        <taxon>Poaceae</taxon>
        <taxon>BOP clade</taxon>
        <taxon>Oryzoideae</taxon>
        <taxon>Oryzeae</taxon>
        <taxon>Oryzinae</taxon>
        <taxon>Leersia</taxon>
    </lineage>
</organism>
<dbReference type="AlphaFoldDB" id="A0A0D9WQU9"/>
<proteinExistence type="predicted"/>
<reference evidence="1 2" key="1">
    <citation type="submission" date="2012-08" db="EMBL/GenBank/DDBJ databases">
        <title>Oryza genome evolution.</title>
        <authorList>
            <person name="Wing R.A."/>
        </authorList>
    </citation>
    <scope>NUCLEOTIDE SEQUENCE</scope>
</reference>
<protein>
    <submittedName>
        <fullName evidence="1">Uncharacterized protein</fullName>
    </submittedName>
</protein>
<dbReference type="HOGENOM" id="CLU_2609512_0_0_1"/>
<reference evidence="1" key="3">
    <citation type="submission" date="2015-04" db="UniProtKB">
        <authorList>
            <consortium name="EnsemblPlants"/>
        </authorList>
    </citation>
    <scope>IDENTIFICATION</scope>
</reference>
<dbReference type="Proteomes" id="UP000032180">
    <property type="component" value="Chromosome 6"/>
</dbReference>
<name>A0A0D9WQU9_9ORYZ</name>